<comment type="subcellular location">
    <subcellularLocation>
        <location evidence="1">Membrane</location>
        <topology evidence="1">Multi-pass membrane protein</topology>
    </subcellularLocation>
</comment>
<dbReference type="InterPro" id="IPR047662">
    <property type="entry name" value="SemiSWEET"/>
</dbReference>
<dbReference type="AlphaFoldDB" id="A0A5A9X735"/>
<gene>
    <name evidence="6" type="ORF">ET418_17305</name>
</gene>
<accession>A0A5A9X735</accession>
<evidence type="ECO:0000256" key="3">
    <source>
        <dbReference type="ARBA" id="ARBA00022989"/>
    </source>
</evidence>
<evidence type="ECO:0000256" key="4">
    <source>
        <dbReference type="ARBA" id="ARBA00023136"/>
    </source>
</evidence>
<dbReference type="GO" id="GO:0016020">
    <property type="term" value="C:membrane"/>
    <property type="evidence" value="ECO:0007669"/>
    <property type="project" value="UniProtKB-SubCell"/>
</dbReference>
<feature type="transmembrane region" description="Helical" evidence="5">
    <location>
        <begin position="35"/>
        <end position="55"/>
    </location>
</feature>
<comment type="caution">
    <text evidence="6">The sequence shown here is derived from an EMBL/GenBank/DDBJ whole genome shotgun (WGS) entry which is preliminary data.</text>
</comment>
<name>A0A5A9X735_9BACT</name>
<evidence type="ECO:0000313" key="6">
    <source>
        <dbReference type="EMBL" id="KAA0888185.1"/>
    </source>
</evidence>
<dbReference type="OrthoDB" id="122062at2"/>
<evidence type="ECO:0000256" key="1">
    <source>
        <dbReference type="ARBA" id="ARBA00004141"/>
    </source>
</evidence>
<evidence type="ECO:0000256" key="2">
    <source>
        <dbReference type="ARBA" id="ARBA00022692"/>
    </source>
</evidence>
<keyword evidence="2 5" id="KW-0812">Transmembrane</keyword>
<reference evidence="6 7" key="1">
    <citation type="submission" date="2019-04" db="EMBL/GenBank/DDBJ databases">
        <title>Geobacter ruber sp. nov., ferric-reducing bacteria isolated from paddy soil.</title>
        <authorList>
            <person name="Xu Z."/>
            <person name="Masuda Y."/>
            <person name="Itoh H."/>
            <person name="Senoo K."/>
        </authorList>
    </citation>
    <scope>NUCLEOTIDE SEQUENCE [LARGE SCALE GENOMIC DNA]</scope>
    <source>
        <strain evidence="6 7">Red88</strain>
    </source>
</reference>
<feature type="transmembrane region" description="Helical" evidence="5">
    <location>
        <begin position="6"/>
        <end position="23"/>
    </location>
</feature>
<proteinExistence type="predicted"/>
<protein>
    <recommendedName>
        <fullName evidence="8">MtN3 and saliva related transmembrane protein</fullName>
    </recommendedName>
</protein>
<sequence>MDPTILGLVAGTMTSIAAVPQVIKTLRTRHARDISVWQPLLLSIGVALWIVYGMLIHNLPLIVANIVPLACNALLIGLKLHYGNDAA</sequence>
<evidence type="ECO:0000256" key="5">
    <source>
        <dbReference type="SAM" id="Phobius"/>
    </source>
</evidence>
<dbReference type="NCBIfam" id="NF037968">
    <property type="entry name" value="SemiSWEET_2"/>
    <property type="match status" value="1"/>
</dbReference>
<organism evidence="6 7">
    <name type="scientific">Oryzomonas rubra</name>
    <dbReference type="NCBI Taxonomy" id="2509454"/>
    <lineage>
        <taxon>Bacteria</taxon>
        <taxon>Pseudomonadati</taxon>
        <taxon>Thermodesulfobacteriota</taxon>
        <taxon>Desulfuromonadia</taxon>
        <taxon>Geobacterales</taxon>
        <taxon>Geobacteraceae</taxon>
        <taxon>Oryzomonas</taxon>
    </lineage>
</organism>
<keyword evidence="3 5" id="KW-1133">Transmembrane helix</keyword>
<keyword evidence="7" id="KW-1185">Reference proteome</keyword>
<dbReference type="Pfam" id="PF04193">
    <property type="entry name" value="PQ-loop"/>
    <property type="match status" value="1"/>
</dbReference>
<evidence type="ECO:0008006" key="8">
    <source>
        <dbReference type="Google" id="ProtNLM"/>
    </source>
</evidence>
<dbReference type="InterPro" id="IPR006603">
    <property type="entry name" value="PQ-loop_rpt"/>
</dbReference>
<keyword evidence="4 5" id="KW-0472">Membrane</keyword>
<dbReference type="GO" id="GO:0051119">
    <property type="term" value="F:sugar transmembrane transporter activity"/>
    <property type="evidence" value="ECO:0007669"/>
    <property type="project" value="InterPro"/>
</dbReference>
<feature type="transmembrane region" description="Helical" evidence="5">
    <location>
        <begin position="61"/>
        <end position="82"/>
    </location>
</feature>
<dbReference type="Gene3D" id="1.20.1280.290">
    <property type="match status" value="1"/>
</dbReference>
<evidence type="ECO:0000313" key="7">
    <source>
        <dbReference type="Proteomes" id="UP000324298"/>
    </source>
</evidence>
<dbReference type="EMBL" id="SRSD01000012">
    <property type="protein sequence ID" value="KAA0888185.1"/>
    <property type="molecule type" value="Genomic_DNA"/>
</dbReference>
<dbReference type="Proteomes" id="UP000324298">
    <property type="component" value="Unassembled WGS sequence"/>
</dbReference>